<evidence type="ECO:0000259" key="2">
    <source>
        <dbReference type="Pfam" id="PF24340"/>
    </source>
</evidence>
<feature type="compositionally biased region" description="Low complexity" evidence="1">
    <location>
        <begin position="1754"/>
        <end position="1764"/>
    </location>
</feature>
<feature type="compositionally biased region" description="Basic residues" evidence="1">
    <location>
        <begin position="483"/>
        <end position="495"/>
    </location>
</feature>
<dbReference type="InterPro" id="IPR056222">
    <property type="entry name" value="PH_23"/>
</dbReference>
<dbReference type="InterPro" id="IPR056223">
    <property type="entry name" value="PH_24"/>
</dbReference>
<feature type="compositionally biased region" description="Low complexity" evidence="1">
    <location>
        <begin position="1320"/>
        <end position="1331"/>
    </location>
</feature>
<feature type="compositionally biased region" description="Basic residues" evidence="1">
    <location>
        <begin position="167"/>
        <end position="176"/>
    </location>
</feature>
<feature type="domain" description="DBL homology" evidence="2">
    <location>
        <begin position="921"/>
        <end position="1121"/>
    </location>
</feature>
<name>A0A3N2PMH5_SODAK</name>
<feature type="compositionally biased region" description="Basic and acidic residues" evidence="1">
    <location>
        <begin position="112"/>
        <end position="124"/>
    </location>
</feature>
<dbReference type="InterPro" id="IPR056416">
    <property type="entry name" value="DH_2_fung"/>
</dbReference>
<feature type="compositionally biased region" description="Acidic residues" evidence="1">
    <location>
        <begin position="1457"/>
        <end position="1467"/>
    </location>
</feature>
<dbReference type="Pfam" id="PF24344">
    <property type="entry name" value="PH_23"/>
    <property type="match status" value="1"/>
</dbReference>
<dbReference type="GeneID" id="39584065"/>
<evidence type="ECO:0000313" key="6">
    <source>
        <dbReference type="Proteomes" id="UP000272025"/>
    </source>
</evidence>
<feature type="compositionally biased region" description="Polar residues" evidence="1">
    <location>
        <begin position="1308"/>
        <end position="1317"/>
    </location>
</feature>
<feature type="compositionally biased region" description="Basic and acidic residues" evidence="1">
    <location>
        <begin position="804"/>
        <end position="813"/>
    </location>
</feature>
<feature type="compositionally biased region" description="Low complexity" evidence="1">
    <location>
        <begin position="1286"/>
        <end position="1303"/>
    </location>
</feature>
<feature type="region of interest" description="Disordered" evidence="1">
    <location>
        <begin position="632"/>
        <end position="735"/>
    </location>
</feature>
<dbReference type="Proteomes" id="UP000272025">
    <property type="component" value="Unassembled WGS sequence"/>
</dbReference>
<feature type="compositionally biased region" description="Polar residues" evidence="1">
    <location>
        <begin position="1770"/>
        <end position="1787"/>
    </location>
</feature>
<feature type="compositionally biased region" description="Basic and acidic residues" evidence="1">
    <location>
        <begin position="188"/>
        <end position="210"/>
    </location>
</feature>
<gene>
    <name evidence="5" type="ORF">SODALDRAFT_69157</name>
</gene>
<evidence type="ECO:0000313" key="5">
    <source>
        <dbReference type="EMBL" id="ROT35536.1"/>
    </source>
</evidence>
<feature type="domain" description="PH" evidence="3">
    <location>
        <begin position="1135"/>
        <end position="1277"/>
    </location>
</feature>
<proteinExistence type="predicted"/>
<feature type="compositionally biased region" description="Low complexity" evidence="1">
    <location>
        <begin position="1343"/>
        <end position="1356"/>
    </location>
</feature>
<feature type="compositionally biased region" description="Basic and acidic residues" evidence="1">
    <location>
        <begin position="21"/>
        <end position="33"/>
    </location>
</feature>
<feature type="region of interest" description="Disordered" evidence="1">
    <location>
        <begin position="1273"/>
        <end position="1522"/>
    </location>
</feature>
<evidence type="ECO:0000259" key="3">
    <source>
        <dbReference type="Pfam" id="PF24344"/>
    </source>
</evidence>
<accession>A0A3N2PMH5</accession>
<feature type="compositionally biased region" description="Polar residues" evidence="1">
    <location>
        <begin position="1383"/>
        <end position="1396"/>
    </location>
</feature>
<feature type="compositionally biased region" description="Basic and acidic residues" evidence="1">
    <location>
        <begin position="639"/>
        <end position="658"/>
    </location>
</feature>
<sequence>MPPAPPDEQDTPDDAAPSTPRKTDPTKNNDGEKPPTAPVARKAGGTATPRIAPTASAARQRSSSSRRPNEPPSLLTDFLLGRPSPQRIAAQRQRRQSLDAVKTEMRQAAVRKLEQPGGVRDRVKQWQKKNAAAISQGDPAATPSEPTDIASFRGEIESVTEEDRVRIKLRQKKRPPAKPIVHQNNKGSNEEEANKKNEPNEDGETGEKEGSANIPSDAAPIRPRSRGPPKRVVSDTNWMAKKNKKNSNSNSNSSKSPLRYQKDTSTGPKPIPKDFLQRTAVNPPVSKKVQEWAAKVETPEPSRTAMRRKTKSKDMGDGIRVKPVNSPRDDSSVSTSRTSLVRDTLADQDTRVERGRSKGRDDDGIRVKPIDRRSANDDGIRVKPIDHRSAHDDGIRVKPIDHRSSNADARVRPDPSSSSTVISGDGTDYQSASAQQKEPRQRGPATEHSASQTESIIVMGEGDSDGDGTIEGREFCFDTPKNRPSRQKNRRPSRPKPHDDKAHSDDASEDQSSVSSDQSAARTAFDRSEISSSILTSAVGAKSLADIPVGYSAFSELDLSTGSKGVKRFKAQRNPSFRAVPNVFKKVVTGGKKILQDAVEPPKPVVANNPPSIENWLSGTIDPFVEKANVPELAASNRNSRERERVRDVDSHKQRSAETGHPAPRPPVKTELARDEVESVTEITEITETTVLSESTAAPFRSTDTATPVKTPASAGLKRRTATRATSSPFKAANKKPFKEVLKEAFMGESEALKFTPKRYPSYETRPDPSYDSYSDDDYSETQRDRWSSSGSSGSWTRDPPSTLRDERTDHAAGIRRRPPTNGTHELSTIVGSAAGYSTQESDMTSHVSDTTVTQSTALTKESGVSRRRSEKSTSGLKRRLTKHSDLVSMLSLPDDNHVPQVLKQVKSRPSFRGARSRSNSIGVDDLLQEFADDENLYQRELKTLVDGIIPVLLTTVLQGDAQVSSTLFWPYYSKKMIDSLSKAVVTMGVALEKLKNAHRRAPHSDVNRLIKWMQEVVPIYDSYLDAWRLGFQDLIVNLLPAAGRLDDEDSLIGALPRNEDGDVVNENGERVDVAHLLKRPLLRIKLLTRWAKGVHVLLSSYETLALSGDFEILQEKARRRYKEETARLADEDAANTDTTRTRDLRTLAPIESVEIDSTRQVNAKDLFSLNLAHSTGQRLECQVELIHRDNPAKPNDKGDVLIRETGDGRRTWLLFPPAPWSAVSARRGDAKFELLIMIQGSHNGNPWYELLSLVTDDDEQVLDWLDILSTTPVPPQHPAPTQSMDPSPSTSSPVPTDAVVPVGGRLQQASPASPRTRSPDPGAATPAKPPKASRYHSRGTNSPLSQSTSSPQSPTRTREATSTQDFYEDGQKRRSLRESVSVDASSPEKSVSKTTPCRDDGAPPPPIHRTLGSRGPPPPVELPSPHIKRRTSSPLKNEYLPSDHSSVTDGSLTADSETESSEDELESTGIPETELGISIKEAGPNSGRTSAHPDSLLPESECSLTPSNSASQAGLHAPKANTPEGYAKYIASVSYWSDKKGIWKEISADPCSVVVGPGIVEAHVLLANKPKPGVGGDTSDHLKPLIALDLTPLVLLRQSTVVDLEIRSAVQDHCQHKNLGGGNFRFRCPSSSECYDLYMAVHHARLNNQKFIQLENDARFKQFGERPGGGNGGDDNSSSQRRGWFGRKNSYRASTRAPSRSQEGGSVAPSSSISAASFLKRLTGNGNLSFNIARSSVDKQALFGGGSGSNSLYTSGSSSSGNGAFPRSPSVSMYSSARTGGNGQPLSSDNIRIRLHLLATPTKWEDYGNCVLQIRRPPPGWRQELRANHGLEKRITVTTSPRKEQEKARVVLDAVLGSGCFTPMGSRGIICGIWEELRGENGEVGIVPATGGAGGSIKKWCFQCASVAEASWVLRLVHQEVIRG</sequence>
<feature type="region of interest" description="Disordered" evidence="1">
    <location>
        <begin position="1"/>
        <end position="88"/>
    </location>
</feature>
<feature type="compositionally biased region" description="Low complexity" evidence="1">
    <location>
        <begin position="52"/>
        <end position="66"/>
    </location>
</feature>
<feature type="compositionally biased region" description="Polar residues" evidence="1">
    <location>
        <begin position="1503"/>
        <end position="1513"/>
    </location>
</feature>
<evidence type="ECO:0000256" key="1">
    <source>
        <dbReference type="SAM" id="MobiDB-lite"/>
    </source>
</evidence>
<protein>
    <recommendedName>
        <fullName evidence="7">Glucan 4-alpha-glucosidase</fullName>
    </recommendedName>
</protein>
<dbReference type="STRING" id="1314773.A0A3N2PMH5"/>
<feature type="region of interest" description="Disordered" evidence="1">
    <location>
        <begin position="759"/>
        <end position="881"/>
    </location>
</feature>
<dbReference type="EMBL" id="ML119061">
    <property type="protein sequence ID" value="ROT35536.1"/>
    <property type="molecule type" value="Genomic_DNA"/>
</dbReference>
<feature type="compositionally biased region" description="Polar residues" evidence="1">
    <location>
        <begin position="821"/>
        <end position="860"/>
    </location>
</feature>
<dbReference type="Pfam" id="PF24345">
    <property type="entry name" value="PH_24"/>
    <property type="match status" value="1"/>
</dbReference>
<feature type="region of interest" description="Disordered" evidence="1">
    <location>
        <begin position="1663"/>
        <end position="1711"/>
    </location>
</feature>
<feature type="compositionally biased region" description="Basic and acidic residues" evidence="1">
    <location>
        <begin position="344"/>
        <end position="413"/>
    </location>
</feature>
<feature type="compositionally biased region" description="Low complexity" evidence="1">
    <location>
        <begin position="680"/>
        <end position="696"/>
    </location>
</feature>
<feature type="region of interest" description="Disordered" evidence="1">
    <location>
        <begin position="112"/>
        <end position="528"/>
    </location>
</feature>
<evidence type="ECO:0000259" key="4">
    <source>
        <dbReference type="Pfam" id="PF24345"/>
    </source>
</evidence>
<keyword evidence="6" id="KW-1185">Reference proteome</keyword>
<dbReference type="RefSeq" id="XP_028463342.1">
    <property type="nucleotide sequence ID" value="XM_028615588.1"/>
</dbReference>
<feature type="compositionally biased region" description="Basic and acidic residues" evidence="1">
    <location>
        <begin position="496"/>
        <end position="506"/>
    </location>
</feature>
<dbReference type="Pfam" id="PF24340">
    <property type="entry name" value="DH_2"/>
    <property type="match status" value="1"/>
</dbReference>
<feature type="compositionally biased region" description="Polar residues" evidence="1">
    <location>
        <begin position="1692"/>
        <end position="1705"/>
    </location>
</feature>
<feature type="region of interest" description="Disordered" evidence="1">
    <location>
        <begin position="1754"/>
        <end position="1787"/>
    </location>
</feature>
<feature type="compositionally biased region" description="Low complexity" evidence="1">
    <location>
        <begin position="510"/>
        <end position="521"/>
    </location>
</feature>
<reference evidence="5 6" key="1">
    <citation type="journal article" date="2018" name="Mol. Ecol.">
        <title>The obligate alkalophilic soda-lake fungus Sodiomyces alkalinus has shifted to a protein diet.</title>
        <authorList>
            <person name="Grum-Grzhimaylo A.A."/>
            <person name="Falkoski D.L."/>
            <person name="van den Heuvel J."/>
            <person name="Valero-Jimenez C.A."/>
            <person name="Min B."/>
            <person name="Choi I.G."/>
            <person name="Lipzen A."/>
            <person name="Daum C.G."/>
            <person name="Aanen D.K."/>
            <person name="Tsang A."/>
            <person name="Henrissat B."/>
            <person name="Bilanenko E.N."/>
            <person name="de Vries R.P."/>
            <person name="van Kan J.A.L."/>
            <person name="Grigoriev I.V."/>
            <person name="Debets A.J.M."/>
        </authorList>
    </citation>
    <scope>NUCLEOTIDE SEQUENCE [LARGE SCALE GENOMIC DNA]</scope>
    <source>
        <strain evidence="5 6">F11</strain>
    </source>
</reference>
<feature type="compositionally biased region" description="Polar residues" evidence="1">
    <location>
        <begin position="415"/>
        <end position="436"/>
    </location>
</feature>
<feature type="compositionally biased region" description="Low complexity" evidence="1">
    <location>
        <begin position="246"/>
        <end position="256"/>
    </location>
</feature>
<dbReference type="OrthoDB" id="5408934at2759"/>
<feature type="compositionally biased region" description="Low complexity" evidence="1">
    <location>
        <begin position="332"/>
        <end position="343"/>
    </location>
</feature>
<feature type="domain" description="PH" evidence="4">
    <location>
        <begin position="1521"/>
        <end position="1661"/>
    </location>
</feature>
<evidence type="ECO:0008006" key="7">
    <source>
        <dbReference type="Google" id="ProtNLM"/>
    </source>
</evidence>
<organism evidence="5 6">
    <name type="scientific">Sodiomyces alkalinus (strain CBS 110278 / VKM F-3762 / F11)</name>
    <name type="common">Alkaliphilic filamentous fungus</name>
    <dbReference type="NCBI Taxonomy" id="1314773"/>
    <lineage>
        <taxon>Eukaryota</taxon>
        <taxon>Fungi</taxon>
        <taxon>Dikarya</taxon>
        <taxon>Ascomycota</taxon>
        <taxon>Pezizomycotina</taxon>
        <taxon>Sordariomycetes</taxon>
        <taxon>Hypocreomycetidae</taxon>
        <taxon>Glomerellales</taxon>
        <taxon>Plectosphaerellaceae</taxon>
        <taxon>Sodiomyces</taxon>
    </lineage>
</organism>